<comment type="caution">
    <text evidence="2">The sequence shown here is derived from an EMBL/GenBank/DDBJ whole genome shotgun (WGS) entry which is preliminary data.</text>
</comment>
<accession>V8CBT8</accession>
<keyword evidence="1" id="KW-0732">Signal</keyword>
<sequence length="423" mass="46499">MIKNLRLALAFVFSLLIVPSVAFESIDDALKNGVSKGDLIFYGNFIGGIKGTPTIVGNKNAGLASYGYMGNMGYFLGNVGLGYTSGFYKNFRASISFRAMASFYDSKKGGGSVREDFFNSNQAALAESFFEYFDGDTNVKLGRIDIKNEWINTLTDAIWVRNRSLENLLIEAFWVYDFGRIDYYAMTNFVRPSEAGVYYAGAKYYFLDDKLTLKAYTYFSPPIFTAVGGNLQADFDIGEKFALQARSGGAYSFEHKNALQVVQSSGKNDGGVFYLQGNFSMKNTFEIAAGYVLTGYKAGWGSLGILGDDISPFFVWGGRTLKTQPNANLIYGKISAKLKRFNFFVAYGATFYDAIESMANSANGANPATQTRRVKSTQNEVNAGFEIWFSDNVIGVVNVANTHLDSYGVPTLTQVNGGLRLAF</sequence>
<dbReference type="AlphaFoldDB" id="V8CBT8"/>
<evidence type="ECO:0000313" key="3">
    <source>
        <dbReference type="Proteomes" id="UP000018731"/>
    </source>
</evidence>
<keyword evidence="3" id="KW-1185">Reference proteome</keyword>
<dbReference type="HOGENOM" id="CLU_690328_0_0_7"/>
<reference evidence="2 3" key="1">
    <citation type="journal article" date="2014" name="Genome Announc.">
        <title>Draft genome sequences of six enterohepatic helicobacter species isolated from humans and one from rhesus macaques.</title>
        <authorList>
            <person name="Shen Z."/>
            <person name="Sheh A."/>
            <person name="Young S.K."/>
            <person name="Abouelliel A."/>
            <person name="Ward D.V."/>
            <person name="Earl A.M."/>
            <person name="Fox J.G."/>
        </authorList>
    </citation>
    <scope>NUCLEOTIDE SEQUENCE [LARGE SCALE GENOMIC DNA]</scope>
    <source>
        <strain evidence="2 3">MIT 99-5501</strain>
    </source>
</reference>
<dbReference type="OrthoDB" id="5317449at2"/>
<organism evidence="2 3">
    <name type="scientific">Helicobacter macacae MIT 99-5501</name>
    <dbReference type="NCBI Taxonomy" id="1357400"/>
    <lineage>
        <taxon>Bacteria</taxon>
        <taxon>Pseudomonadati</taxon>
        <taxon>Campylobacterota</taxon>
        <taxon>Epsilonproteobacteria</taxon>
        <taxon>Campylobacterales</taxon>
        <taxon>Helicobacteraceae</taxon>
        <taxon>Helicobacter</taxon>
    </lineage>
</organism>
<feature type="signal peptide" evidence="1">
    <location>
        <begin position="1"/>
        <end position="22"/>
    </location>
</feature>
<proteinExistence type="predicted"/>
<gene>
    <name evidence="2" type="ORF">HMPREF2086_00168</name>
</gene>
<name>V8CBT8_9HELI</name>
<evidence type="ECO:0000313" key="2">
    <source>
        <dbReference type="EMBL" id="ETD24834.1"/>
    </source>
</evidence>
<dbReference type="RefSeq" id="WP_023926836.1">
    <property type="nucleotide sequence ID" value="NZ_KI669454.1"/>
</dbReference>
<dbReference type="EMBL" id="AZJI01000001">
    <property type="protein sequence ID" value="ETD24834.1"/>
    <property type="molecule type" value="Genomic_DNA"/>
</dbReference>
<dbReference type="STRING" id="1357400.HMPREF2086_00168"/>
<dbReference type="PATRIC" id="fig|1357400.3.peg.245"/>
<feature type="chain" id="PRO_5004767737" description="Porin domain-containing protein" evidence="1">
    <location>
        <begin position="23"/>
        <end position="423"/>
    </location>
</feature>
<evidence type="ECO:0008006" key="4">
    <source>
        <dbReference type="Google" id="ProtNLM"/>
    </source>
</evidence>
<dbReference type="eggNOG" id="ENOG5030IG8">
    <property type="taxonomic scope" value="Bacteria"/>
</dbReference>
<dbReference type="InterPro" id="IPR023614">
    <property type="entry name" value="Porin_dom_sf"/>
</dbReference>
<protein>
    <recommendedName>
        <fullName evidence="4">Porin domain-containing protein</fullName>
    </recommendedName>
</protein>
<dbReference type="Gene3D" id="2.40.160.10">
    <property type="entry name" value="Porin"/>
    <property type="match status" value="1"/>
</dbReference>
<dbReference type="Proteomes" id="UP000018731">
    <property type="component" value="Unassembled WGS sequence"/>
</dbReference>
<evidence type="ECO:0000256" key="1">
    <source>
        <dbReference type="SAM" id="SignalP"/>
    </source>
</evidence>